<dbReference type="EMBL" id="JAPNKA010000001">
    <property type="protein sequence ID" value="MCY1075357.1"/>
    <property type="molecule type" value="Genomic_DNA"/>
</dbReference>
<evidence type="ECO:0008006" key="3">
    <source>
        <dbReference type="Google" id="ProtNLM"/>
    </source>
</evidence>
<evidence type="ECO:0000313" key="2">
    <source>
        <dbReference type="Proteomes" id="UP001207654"/>
    </source>
</evidence>
<gene>
    <name evidence="1" type="ORF">OV287_12780</name>
</gene>
<organism evidence="1 2">
    <name type="scientific">Archangium lansingense</name>
    <dbReference type="NCBI Taxonomy" id="2995310"/>
    <lineage>
        <taxon>Bacteria</taxon>
        <taxon>Pseudomonadati</taxon>
        <taxon>Myxococcota</taxon>
        <taxon>Myxococcia</taxon>
        <taxon>Myxococcales</taxon>
        <taxon>Cystobacterineae</taxon>
        <taxon>Archangiaceae</taxon>
        <taxon>Archangium</taxon>
    </lineage>
</organism>
<sequence>MRQAMRARSAGLWVGVLFGVLVSACGVDSELMAPEGEAGEEAVSTVEAAHSRNEPLPEPRPTALFGPKVAYGGGKYLVVWQDVRDGGIYGARMKPDGTLLDPEGLRLNTHPERDFGRNPNVAFNGKDFVVVWDSTDGVDGTRLAPNGAGPGPVFTVISSGEVSGDVGIACSRKLCLVTFNVDSDEGSDIAGLRIGPDGSRLDDTVIFISDSPVTGESAVAWDGKQFLVVWTDSAGGLDTPDIYGARVKENGTLLERGGFPIGAAPGMQRTPAVTWTGRRFLVVWGDMRNGTDWDVFGARVRSDGRVDDPAGLPISTEPGDQRFPGVAHHNSKSLVVWDDTRAGPHRIWGARVEEDGDVRDPTGFAISGGELGNEFRPAVAYGSDRFLVPYAASSVADEPFTPNFILGKRVKHDTRVMDTPALVFTRSTSEPAASLVEPRSE</sequence>
<dbReference type="RefSeq" id="WP_267534294.1">
    <property type="nucleotide sequence ID" value="NZ_JAPNKA010000001.1"/>
</dbReference>
<dbReference type="Proteomes" id="UP001207654">
    <property type="component" value="Unassembled WGS sequence"/>
</dbReference>
<name>A0ABT4A144_9BACT</name>
<protein>
    <recommendedName>
        <fullName evidence="3">Lipoprotein</fullName>
    </recommendedName>
</protein>
<accession>A0ABT4A144</accession>
<proteinExistence type="predicted"/>
<dbReference type="PROSITE" id="PS51257">
    <property type="entry name" value="PROKAR_LIPOPROTEIN"/>
    <property type="match status" value="1"/>
</dbReference>
<reference evidence="1 2" key="1">
    <citation type="submission" date="2022-11" db="EMBL/GenBank/DDBJ databases">
        <title>Minimal conservation of predation-associated metabolite biosynthetic gene clusters underscores biosynthetic potential of Myxococcota including descriptions for ten novel species: Archangium lansinium sp. nov., Myxococcus landrumus sp. nov., Nannocystis bai.</title>
        <authorList>
            <person name="Ahearne A."/>
            <person name="Stevens C."/>
            <person name="Phillips K."/>
        </authorList>
    </citation>
    <scope>NUCLEOTIDE SEQUENCE [LARGE SCALE GENOMIC DNA]</scope>
    <source>
        <strain evidence="1 2">MIWBW</strain>
    </source>
</reference>
<comment type="caution">
    <text evidence="1">The sequence shown here is derived from an EMBL/GenBank/DDBJ whole genome shotgun (WGS) entry which is preliminary data.</text>
</comment>
<evidence type="ECO:0000313" key="1">
    <source>
        <dbReference type="EMBL" id="MCY1075357.1"/>
    </source>
</evidence>
<keyword evidence="2" id="KW-1185">Reference proteome</keyword>